<dbReference type="PROSITE" id="PS51198">
    <property type="entry name" value="UVRD_HELICASE_ATP_BIND"/>
    <property type="match status" value="1"/>
</dbReference>
<accession>A0A285L3Y9</accession>
<evidence type="ECO:0000256" key="4">
    <source>
        <dbReference type="ARBA" id="ARBA00022840"/>
    </source>
</evidence>
<evidence type="ECO:0000256" key="1">
    <source>
        <dbReference type="ARBA" id="ARBA00022741"/>
    </source>
</evidence>
<dbReference type="GO" id="GO:0005829">
    <property type="term" value="C:cytosol"/>
    <property type="evidence" value="ECO:0007669"/>
    <property type="project" value="TreeGrafter"/>
</dbReference>
<dbReference type="GO" id="GO:0043138">
    <property type="term" value="F:3'-5' DNA helicase activity"/>
    <property type="evidence" value="ECO:0007669"/>
    <property type="project" value="TreeGrafter"/>
</dbReference>
<dbReference type="PANTHER" id="PTHR11070:SF45">
    <property type="entry name" value="DNA 3'-5' HELICASE"/>
    <property type="match status" value="1"/>
</dbReference>
<feature type="domain" description="UvrD-like helicase ATP-binding" evidence="6">
    <location>
        <begin position="175"/>
        <end position="589"/>
    </location>
</feature>
<evidence type="ECO:0000256" key="5">
    <source>
        <dbReference type="PROSITE-ProRule" id="PRU00560"/>
    </source>
</evidence>
<dbReference type="AlphaFoldDB" id="A0A285L3Y9"/>
<dbReference type="GO" id="GO:0005524">
    <property type="term" value="F:ATP binding"/>
    <property type="evidence" value="ECO:0007669"/>
    <property type="project" value="UniProtKB-UniRule"/>
</dbReference>
<keyword evidence="2 5" id="KW-0378">Hydrolase</keyword>
<keyword evidence="1 5" id="KW-0547">Nucleotide-binding</keyword>
<dbReference type="NCBIfam" id="NF041258">
    <property type="entry name" value="motor_HelR_2"/>
    <property type="match status" value="1"/>
</dbReference>
<organism evidence="7 8">
    <name type="scientific">Nocardia amikacinitolerans</name>
    <dbReference type="NCBI Taxonomy" id="756689"/>
    <lineage>
        <taxon>Bacteria</taxon>
        <taxon>Bacillati</taxon>
        <taxon>Actinomycetota</taxon>
        <taxon>Actinomycetes</taxon>
        <taxon>Mycobacteriales</taxon>
        <taxon>Nocardiaceae</taxon>
        <taxon>Nocardia</taxon>
    </lineage>
</organism>
<gene>
    <name evidence="7" type="ORF">SAMN04244553_1667</name>
</gene>
<reference evidence="7 8" key="1">
    <citation type="submission" date="2017-09" db="EMBL/GenBank/DDBJ databases">
        <authorList>
            <person name="Ehlers B."/>
            <person name="Leendertz F.H."/>
        </authorList>
    </citation>
    <scope>NUCLEOTIDE SEQUENCE [LARGE SCALE GENOMIC DNA]</scope>
    <source>
        <strain evidence="7 8">DSM 45537</strain>
    </source>
</reference>
<keyword evidence="3 5" id="KW-0347">Helicase</keyword>
<evidence type="ECO:0000256" key="2">
    <source>
        <dbReference type="ARBA" id="ARBA00022801"/>
    </source>
</evidence>
<dbReference type="STRING" id="1379680.GCA_001612615_01395"/>
<evidence type="ECO:0000259" key="6">
    <source>
        <dbReference type="PROSITE" id="PS51198"/>
    </source>
</evidence>
<proteinExistence type="predicted"/>
<dbReference type="GO" id="GO:0000725">
    <property type="term" value="P:recombinational repair"/>
    <property type="evidence" value="ECO:0007669"/>
    <property type="project" value="TreeGrafter"/>
</dbReference>
<dbReference type="Proteomes" id="UP000219565">
    <property type="component" value="Unassembled WGS sequence"/>
</dbReference>
<name>A0A285L3Y9_9NOCA</name>
<dbReference type="NCBIfam" id="NF041465">
    <property type="entry name" value="HelD_MYCSM"/>
    <property type="match status" value="1"/>
</dbReference>
<dbReference type="GO" id="GO:0016787">
    <property type="term" value="F:hydrolase activity"/>
    <property type="evidence" value="ECO:0007669"/>
    <property type="project" value="UniProtKB-UniRule"/>
</dbReference>
<dbReference type="InterPro" id="IPR000212">
    <property type="entry name" value="DNA_helicase_UvrD/REP"/>
</dbReference>
<dbReference type="PANTHER" id="PTHR11070">
    <property type="entry name" value="UVRD / RECB / PCRA DNA HELICASE FAMILY MEMBER"/>
    <property type="match status" value="1"/>
</dbReference>
<dbReference type="Gene3D" id="3.40.50.300">
    <property type="entry name" value="P-loop containing nucleotide triphosphate hydrolases"/>
    <property type="match status" value="3"/>
</dbReference>
<protein>
    <submittedName>
        <fullName evidence="7">DNA helicase IV</fullName>
    </submittedName>
</protein>
<dbReference type="InterPro" id="IPR014016">
    <property type="entry name" value="UvrD-like_ATP-bd"/>
</dbReference>
<evidence type="ECO:0000256" key="3">
    <source>
        <dbReference type="ARBA" id="ARBA00022806"/>
    </source>
</evidence>
<sequence length="731" mass="80749">MSTQRYEDEVRSERSYLDGLYARLDAERARVKGRYSAALRGNGVSPMERDFEVRALGREMRRLDVADNGLCFGRLDSVSGERLYIGRIGLFDEANEFEPLLLDWRAPASSAFYTATAAHPENMRRRRQFHTRGRRLVDFTDEVLGRPHGGERGDAALLAAVDAPRGDGMRDIVATIQAEQDRIIRLDHPGVLVIEGGPGTGKTVVALHRVAYLLYTQRERMERHGVLVVGPNPAFLTHIGRVLPSLGESNVVFTTTGDLLPGLHVTAEDAPEAARLKGSLKILDVLAAAVADRQRLPEHPVSIELKDVTVRIDAPTAEWAREEARASGLPHNEARAVFGEIVTYVLTERAIARIGRGWLTRDDREAWEQLRADLLAELAEDEKFTAALDELWPILTPETLLAELYSSPERLRAAGADQTLWRADGDAWTVSDVPLLDELVDLLGRDKPADGDAERERKDEAAYAAGVLDLLVGREDSMDDEDHLFAQDMLYAEDLAERFLERDTREVAERAAADRDWTYRHIVVDEAQELSEMDWRVLMRRCPGRSFTVVGDLAQRRSAAGATSWDAMLEPYVPGRWVYRSLSVNYRTPAEIMAVAAAVLAEFAPGVEPPESVRSCGVQPWRRQVTADELPSAIEEFVRDEAGREGTSIVIGPPGVPGTVPASETKGLEFDAVLVVEPERILADGPRGAAELYVALTRATQRLGVLHRGPLPRSLTGLTGTAPPVAAGIER</sequence>
<evidence type="ECO:0000313" key="7">
    <source>
        <dbReference type="EMBL" id="SNY79625.1"/>
    </source>
</evidence>
<dbReference type="InterPro" id="IPR048227">
    <property type="entry name" value="HelD-like_actinomycetes"/>
</dbReference>
<evidence type="ECO:0000313" key="8">
    <source>
        <dbReference type="Proteomes" id="UP000219565"/>
    </source>
</evidence>
<dbReference type="InterPro" id="IPR027417">
    <property type="entry name" value="P-loop_NTPase"/>
</dbReference>
<dbReference type="SUPFAM" id="SSF52540">
    <property type="entry name" value="P-loop containing nucleoside triphosphate hydrolases"/>
    <property type="match status" value="1"/>
</dbReference>
<feature type="binding site" evidence="5">
    <location>
        <begin position="196"/>
        <end position="203"/>
    </location>
    <ligand>
        <name>ATP</name>
        <dbReference type="ChEBI" id="CHEBI:30616"/>
    </ligand>
</feature>
<keyword evidence="4 5" id="KW-0067">ATP-binding</keyword>
<dbReference type="RefSeq" id="WP_179830779.1">
    <property type="nucleotide sequence ID" value="NZ_OBEG01000001.1"/>
</dbReference>
<dbReference type="EMBL" id="OBEG01000001">
    <property type="protein sequence ID" value="SNY79625.1"/>
    <property type="molecule type" value="Genomic_DNA"/>
</dbReference>
<keyword evidence="8" id="KW-1185">Reference proteome</keyword>
<dbReference type="GO" id="GO:0003677">
    <property type="term" value="F:DNA binding"/>
    <property type="evidence" value="ECO:0007669"/>
    <property type="project" value="InterPro"/>
</dbReference>